<organism evidence="7 8">
    <name type="scientific">Enhygromyxa salina</name>
    <dbReference type="NCBI Taxonomy" id="215803"/>
    <lineage>
        <taxon>Bacteria</taxon>
        <taxon>Pseudomonadati</taxon>
        <taxon>Myxococcota</taxon>
        <taxon>Polyangia</taxon>
        <taxon>Nannocystales</taxon>
        <taxon>Nannocystaceae</taxon>
        <taxon>Enhygromyxa</taxon>
    </lineage>
</organism>
<dbReference type="GO" id="GO:0004674">
    <property type="term" value="F:protein serine/threonine kinase activity"/>
    <property type="evidence" value="ECO:0007669"/>
    <property type="project" value="UniProtKB-EC"/>
</dbReference>
<protein>
    <submittedName>
        <fullName evidence="7">Serine/threonine-protein kinase PknB</fullName>
        <ecNumber evidence="7">2.7.11.1</ecNumber>
    </submittedName>
</protein>
<dbReference type="OrthoDB" id="9801841at2"/>
<dbReference type="InterPro" id="IPR011009">
    <property type="entry name" value="Kinase-like_dom_sf"/>
</dbReference>
<proteinExistence type="predicted"/>
<gene>
    <name evidence="7" type="primary">pknB_11</name>
    <name evidence="7" type="ORF">ENSA7_33480</name>
</gene>
<feature type="binding site" evidence="5">
    <location>
        <position position="43"/>
    </location>
    <ligand>
        <name>ATP</name>
        <dbReference type="ChEBI" id="CHEBI:30616"/>
    </ligand>
</feature>
<dbReference type="AlphaFoldDB" id="A0A2S9YPB2"/>
<evidence type="ECO:0000313" key="8">
    <source>
        <dbReference type="Proteomes" id="UP000238823"/>
    </source>
</evidence>
<dbReference type="Proteomes" id="UP000238823">
    <property type="component" value="Unassembled WGS sequence"/>
</dbReference>
<sequence>MKLELAPGDRYEDFEILAELGTGTFAKVYEVRAPGHPKPVALKLSRVPVEAEATALRALREIRILESLSNPHVVRILDHGLGADERWYMIMELLEGADLLAVHHFHDPMDTVRACKLAYEACVGLDEAHQQGIVHRDIKPENLWVLPDGTCKVIDFGLARAWDPGSTIGITATMGHMLIGTPHYSQPEQVAGTELVPASDVYSVGIVLYELLSARMPLFAKEPCNAVRERLLDEPLEWLSAHVKRDLVPLDRYRDCRKRLPKRLIQLVHWTLQKQPEQRPATGGVVARQLASILHREFETPVAAVLHIDDARGTKDLAFVIPGKQTIGTSDKCLIQTASDGSKRVQAVLHWGGRGTEAVLAPVEPDPEHAQPRQDQTGMSVDGVEVTQPLRLPAGSTIRAGHLRMTIEYPR</sequence>
<dbReference type="CDD" id="cd14014">
    <property type="entry name" value="STKc_PknB_like"/>
    <property type="match status" value="1"/>
</dbReference>
<dbReference type="Gene3D" id="1.10.510.10">
    <property type="entry name" value="Transferase(Phosphotransferase) domain 1"/>
    <property type="match status" value="1"/>
</dbReference>
<evidence type="ECO:0000256" key="2">
    <source>
        <dbReference type="ARBA" id="ARBA00022741"/>
    </source>
</evidence>
<keyword evidence="2 5" id="KW-0547">Nucleotide-binding</keyword>
<dbReference type="RefSeq" id="WP_106090346.1">
    <property type="nucleotide sequence ID" value="NZ_PVNL01000063.1"/>
</dbReference>
<evidence type="ECO:0000256" key="1">
    <source>
        <dbReference type="ARBA" id="ARBA00022679"/>
    </source>
</evidence>
<dbReference type="EMBL" id="PVNL01000063">
    <property type="protein sequence ID" value="PRQ06924.1"/>
    <property type="molecule type" value="Genomic_DNA"/>
</dbReference>
<keyword evidence="3 7" id="KW-0418">Kinase</keyword>
<dbReference type="Pfam" id="PF00069">
    <property type="entry name" value="Pkinase"/>
    <property type="match status" value="1"/>
</dbReference>
<dbReference type="PANTHER" id="PTHR43289">
    <property type="entry name" value="MITOGEN-ACTIVATED PROTEIN KINASE KINASE KINASE 20-RELATED"/>
    <property type="match status" value="1"/>
</dbReference>
<dbReference type="PANTHER" id="PTHR43289:SF6">
    <property type="entry name" value="SERINE_THREONINE-PROTEIN KINASE NEKL-3"/>
    <property type="match status" value="1"/>
</dbReference>
<keyword evidence="4 5" id="KW-0067">ATP-binding</keyword>
<name>A0A2S9YPB2_9BACT</name>
<feature type="domain" description="Protein kinase" evidence="6">
    <location>
        <begin position="14"/>
        <end position="298"/>
    </location>
</feature>
<reference evidence="7 8" key="1">
    <citation type="submission" date="2018-03" db="EMBL/GenBank/DDBJ databases">
        <title>Draft Genome Sequences of the Obligatory Marine Myxobacteria Enhygromyxa salina SWB007.</title>
        <authorList>
            <person name="Poehlein A."/>
            <person name="Moghaddam J.A."/>
            <person name="Harms H."/>
            <person name="Alanjari M."/>
            <person name="Koenig G.M."/>
            <person name="Daniel R."/>
            <person name="Schaeberle T.F."/>
        </authorList>
    </citation>
    <scope>NUCLEOTIDE SEQUENCE [LARGE SCALE GENOMIC DNA]</scope>
    <source>
        <strain evidence="7 8">SWB007</strain>
    </source>
</reference>
<dbReference type="GO" id="GO:0005524">
    <property type="term" value="F:ATP binding"/>
    <property type="evidence" value="ECO:0007669"/>
    <property type="project" value="UniProtKB-UniRule"/>
</dbReference>
<dbReference type="PROSITE" id="PS50011">
    <property type="entry name" value="PROTEIN_KINASE_DOM"/>
    <property type="match status" value="1"/>
</dbReference>
<dbReference type="InterPro" id="IPR000719">
    <property type="entry name" value="Prot_kinase_dom"/>
</dbReference>
<comment type="caution">
    <text evidence="7">The sequence shown here is derived from an EMBL/GenBank/DDBJ whole genome shotgun (WGS) entry which is preliminary data.</text>
</comment>
<dbReference type="SUPFAM" id="SSF56112">
    <property type="entry name" value="Protein kinase-like (PK-like)"/>
    <property type="match status" value="1"/>
</dbReference>
<dbReference type="SMART" id="SM00220">
    <property type="entry name" value="S_TKc"/>
    <property type="match status" value="1"/>
</dbReference>
<dbReference type="InterPro" id="IPR017441">
    <property type="entry name" value="Protein_kinase_ATP_BS"/>
</dbReference>
<keyword evidence="1 7" id="KW-0808">Transferase</keyword>
<accession>A0A2S9YPB2</accession>
<evidence type="ECO:0000259" key="6">
    <source>
        <dbReference type="PROSITE" id="PS50011"/>
    </source>
</evidence>
<evidence type="ECO:0000313" key="7">
    <source>
        <dbReference type="EMBL" id="PRQ06924.1"/>
    </source>
</evidence>
<dbReference type="PROSITE" id="PS00107">
    <property type="entry name" value="PROTEIN_KINASE_ATP"/>
    <property type="match status" value="1"/>
</dbReference>
<evidence type="ECO:0000256" key="5">
    <source>
        <dbReference type="PROSITE-ProRule" id="PRU10141"/>
    </source>
</evidence>
<dbReference type="EC" id="2.7.11.1" evidence="7"/>
<evidence type="ECO:0000256" key="3">
    <source>
        <dbReference type="ARBA" id="ARBA00022777"/>
    </source>
</evidence>
<evidence type="ECO:0000256" key="4">
    <source>
        <dbReference type="ARBA" id="ARBA00022840"/>
    </source>
</evidence>